<keyword evidence="1" id="KW-0808">Transferase</keyword>
<dbReference type="GO" id="GO:0003964">
    <property type="term" value="F:RNA-directed DNA polymerase activity"/>
    <property type="evidence" value="ECO:0007669"/>
    <property type="project" value="UniProtKB-KW"/>
</dbReference>
<dbReference type="SUPFAM" id="SSF53098">
    <property type="entry name" value="Ribonuclease H-like"/>
    <property type="match status" value="1"/>
</dbReference>
<gene>
    <name evidence="8" type="ORF">Tco_0842338</name>
</gene>
<dbReference type="Pfam" id="PF17917">
    <property type="entry name" value="RT_RNaseH"/>
    <property type="match status" value="1"/>
</dbReference>
<keyword evidence="6 8" id="KW-0695">RNA-directed DNA polymerase</keyword>
<dbReference type="InterPro" id="IPR041373">
    <property type="entry name" value="RT_RNaseH"/>
</dbReference>
<dbReference type="PANTHER" id="PTHR37984">
    <property type="entry name" value="PROTEIN CBG26694"/>
    <property type="match status" value="1"/>
</dbReference>
<dbReference type="InterPro" id="IPR050951">
    <property type="entry name" value="Retrovirus_Pol_polyprotein"/>
</dbReference>
<reference evidence="8" key="2">
    <citation type="submission" date="2022-01" db="EMBL/GenBank/DDBJ databases">
        <authorList>
            <person name="Yamashiro T."/>
            <person name="Shiraishi A."/>
            <person name="Satake H."/>
            <person name="Nakayama K."/>
        </authorList>
    </citation>
    <scope>NUCLEOTIDE SEQUENCE</scope>
</reference>
<dbReference type="SUPFAM" id="SSF56672">
    <property type="entry name" value="DNA/RNA polymerases"/>
    <property type="match status" value="1"/>
</dbReference>
<organism evidence="8 9">
    <name type="scientific">Tanacetum coccineum</name>
    <dbReference type="NCBI Taxonomy" id="301880"/>
    <lineage>
        <taxon>Eukaryota</taxon>
        <taxon>Viridiplantae</taxon>
        <taxon>Streptophyta</taxon>
        <taxon>Embryophyta</taxon>
        <taxon>Tracheophyta</taxon>
        <taxon>Spermatophyta</taxon>
        <taxon>Magnoliopsida</taxon>
        <taxon>eudicotyledons</taxon>
        <taxon>Gunneridae</taxon>
        <taxon>Pentapetalae</taxon>
        <taxon>asterids</taxon>
        <taxon>campanulids</taxon>
        <taxon>Asterales</taxon>
        <taxon>Asteraceae</taxon>
        <taxon>Asteroideae</taxon>
        <taxon>Anthemideae</taxon>
        <taxon>Anthemidinae</taxon>
        <taxon>Tanacetum</taxon>
    </lineage>
</organism>
<evidence type="ECO:0000256" key="2">
    <source>
        <dbReference type="ARBA" id="ARBA00022695"/>
    </source>
</evidence>
<keyword evidence="9" id="KW-1185">Reference proteome</keyword>
<evidence type="ECO:0000259" key="7">
    <source>
        <dbReference type="PROSITE" id="PS50994"/>
    </source>
</evidence>
<evidence type="ECO:0000256" key="3">
    <source>
        <dbReference type="ARBA" id="ARBA00022722"/>
    </source>
</evidence>
<evidence type="ECO:0000256" key="1">
    <source>
        <dbReference type="ARBA" id="ARBA00022679"/>
    </source>
</evidence>
<accession>A0ABQ5B348</accession>
<dbReference type="InterPro" id="IPR036397">
    <property type="entry name" value="RNaseH_sf"/>
</dbReference>
<dbReference type="InterPro" id="IPR001584">
    <property type="entry name" value="Integrase_cat-core"/>
</dbReference>
<dbReference type="Proteomes" id="UP001151760">
    <property type="component" value="Unassembled WGS sequence"/>
</dbReference>
<dbReference type="Pfam" id="PF00078">
    <property type="entry name" value="RVT_1"/>
    <property type="match status" value="1"/>
</dbReference>
<comment type="caution">
    <text evidence="8">The sequence shown here is derived from an EMBL/GenBank/DDBJ whole genome shotgun (WGS) entry which is preliminary data.</text>
</comment>
<dbReference type="PROSITE" id="PS50994">
    <property type="entry name" value="INTEGRASE"/>
    <property type="match status" value="1"/>
</dbReference>
<name>A0ABQ5B348_9ASTR</name>
<dbReference type="Gene3D" id="3.30.420.10">
    <property type="entry name" value="Ribonuclease H-like superfamily/Ribonuclease H"/>
    <property type="match status" value="1"/>
</dbReference>
<dbReference type="CDD" id="cd09274">
    <property type="entry name" value="RNase_HI_RT_Ty3"/>
    <property type="match status" value="1"/>
</dbReference>
<dbReference type="CDD" id="cd01647">
    <property type="entry name" value="RT_LTR"/>
    <property type="match status" value="1"/>
</dbReference>
<dbReference type="InterPro" id="IPR043502">
    <property type="entry name" value="DNA/RNA_pol_sf"/>
</dbReference>
<dbReference type="InterPro" id="IPR043128">
    <property type="entry name" value="Rev_trsase/Diguanyl_cyclase"/>
</dbReference>
<evidence type="ECO:0000313" key="8">
    <source>
        <dbReference type="EMBL" id="GJT07876.1"/>
    </source>
</evidence>
<feature type="domain" description="Integrase catalytic" evidence="7">
    <location>
        <begin position="257"/>
        <end position="457"/>
    </location>
</feature>
<sequence>MPFGLCNAPATFQRCMLAIFLDMIEESVEVFMDDFSVFGHSFDKCLNNLDKMLQRCKDAHLVLNWEKCHFMVNEGIVLGHKVSSTGVEVDKAKIDVISKLPPPTNIKGVISFLGHAGFYQIFIKDFSKIARPLTKLLEKDTPFEFNDECRKAFELLKEKLTCAYVIVSLNWNLPFELMCDASDFTIGAVLGQKDGKNFHPIYFASKTLNPAQQKYTITEKDLMAVVFTFDKFRSYLILSKTIVHTDHLALEHLFKKQDSKPRLIRWILLLQEFDIEIKDKKVDDNFPGETLIEINTRDEPWFADFANYLVGDIIPKGMTYQQKNKFFSDLKHYFWEEPYLFKKLFCHFGMSKALISDLGTHFSNKIIEKTMKIRGVSHHFSTSYHPQTSGQVENTNRALKRILKKTVKDNPAIWSRKLDDALWAFCTAYKTQTGTTTYKVIYGKNFYLPFEIKHRAYWALMNCNLDLIAAGEK</sequence>
<evidence type="ECO:0000256" key="5">
    <source>
        <dbReference type="ARBA" id="ARBA00022801"/>
    </source>
</evidence>
<proteinExistence type="predicted"/>
<dbReference type="PANTHER" id="PTHR37984:SF5">
    <property type="entry name" value="PROTEIN NYNRIN-LIKE"/>
    <property type="match status" value="1"/>
</dbReference>
<dbReference type="InterPro" id="IPR012337">
    <property type="entry name" value="RNaseH-like_sf"/>
</dbReference>
<keyword evidence="3" id="KW-0540">Nuclease</keyword>
<dbReference type="InterPro" id="IPR000477">
    <property type="entry name" value="RT_dom"/>
</dbReference>
<keyword evidence="2" id="KW-0548">Nucleotidyltransferase</keyword>
<evidence type="ECO:0000256" key="6">
    <source>
        <dbReference type="ARBA" id="ARBA00022918"/>
    </source>
</evidence>
<protein>
    <submittedName>
        <fullName evidence="8">Reverse transcriptase domain-containing protein</fullName>
    </submittedName>
</protein>
<keyword evidence="4" id="KW-0255">Endonuclease</keyword>
<dbReference type="Gene3D" id="3.30.70.270">
    <property type="match status" value="2"/>
</dbReference>
<dbReference type="EMBL" id="BQNB010012786">
    <property type="protein sequence ID" value="GJT07876.1"/>
    <property type="molecule type" value="Genomic_DNA"/>
</dbReference>
<keyword evidence="5" id="KW-0378">Hydrolase</keyword>
<evidence type="ECO:0000256" key="4">
    <source>
        <dbReference type="ARBA" id="ARBA00022759"/>
    </source>
</evidence>
<reference evidence="8" key="1">
    <citation type="journal article" date="2022" name="Int. J. Mol. Sci.">
        <title>Draft Genome of Tanacetum Coccineum: Genomic Comparison of Closely Related Tanacetum-Family Plants.</title>
        <authorList>
            <person name="Yamashiro T."/>
            <person name="Shiraishi A."/>
            <person name="Nakayama K."/>
            <person name="Satake H."/>
        </authorList>
    </citation>
    <scope>NUCLEOTIDE SEQUENCE</scope>
</reference>
<evidence type="ECO:0000313" key="9">
    <source>
        <dbReference type="Proteomes" id="UP001151760"/>
    </source>
</evidence>